<sequence length="127" mass="14421">MTVIDRWHSVVRTRDRAALAGMIAEGAVFESPVVHTPQQGKAITVKYLESALEVLNNETFRYLGEWRAERSAVLEFACEIEGITINGVDMIWWDEAGRIVRFKVMIRPLKAINLLHRLMGEKLAAAR</sequence>
<organism evidence="2 3">
    <name type="scientific">Phenylobacterium zucineum (strain HLK1)</name>
    <dbReference type="NCBI Taxonomy" id="450851"/>
    <lineage>
        <taxon>Bacteria</taxon>
        <taxon>Pseudomonadati</taxon>
        <taxon>Pseudomonadota</taxon>
        <taxon>Alphaproteobacteria</taxon>
        <taxon>Caulobacterales</taxon>
        <taxon>Caulobacteraceae</taxon>
        <taxon>Phenylobacterium</taxon>
    </lineage>
</organism>
<dbReference type="eggNOG" id="COG3631">
    <property type="taxonomic scope" value="Bacteria"/>
</dbReference>
<dbReference type="InterPro" id="IPR037401">
    <property type="entry name" value="SnoaL-like"/>
</dbReference>
<name>B4R8H7_PHEZH</name>
<dbReference type="Proteomes" id="UP000001868">
    <property type="component" value="Chromosome"/>
</dbReference>
<dbReference type="EMBL" id="CP000747">
    <property type="protein sequence ID" value="ACG77604.1"/>
    <property type="molecule type" value="Genomic_DNA"/>
</dbReference>
<dbReference type="HOGENOM" id="CLU_119884_0_0_5"/>
<dbReference type="KEGG" id="pzu:PHZ_c1190"/>
<dbReference type="STRING" id="450851.PHZ_c1190"/>
<feature type="domain" description="SnoaL-like" evidence="1">
    <location>
        <begin position="5"/>
        <end position="101"/>
    </location>
</feature>
<dbReference type="AlphaFoldDB" id="B4R8H7"/>
<dbReference type="OrthoDB" id="1163083at2"/>
<evidence type="ECO:0000313" key="3">
    <source>
        <dbReference type="Proteomes" id="UP000001868"/>
    </source>
</evidence>
<proteinExistence type="predicted"/>
<dbReference type="SUPFAM" id="SSF54427">
    <property type="entry name" value="NTF2-like"/>
    <property type="match status" value="1"/>
</dbReference>
<dbReference type="Pfam" id="PF12680">
    <property type="entry name" value="SnoaL_2"/>
    <property type="match status" value="1"/>
</dbReference>
<protein>
    <recommendedName>
        <fullName evidence="1">SnoaL-like domain-containing protein</fullName>
    </recommendedName>
</protein>
<dbReference type="Gene3D" id="3.10.450.50">
    <property type="match status" value="1"/>
</dbReference>
<evidence type="ECO:0000313" key="2">
    <source>
        <dbReference type="EMBL" id="ACG77604.1"/>
    </source>
</evidence>
<accession>B4R8H7</accession>
<gene>
    <name evidence="2" type="ordered locus">PHZ_c1190</name>
</gene>
<dbReference type="RefSeq" id="WP_012521750.1">
    <property type="nucleotide sequence ID" value="NC_011144.1"/>
</dbReference>
<reference evidence="2 3" key="1">
    <citation type="journal article" date="2008" name="BMC Genomics">
        <title>Complete genome of Phenylobacterium zucineum - a novel facultative intracellular bacterium isolated from human erythroleukemia cell line K562.</title>
        <authorList>
            <person name="Luo Y."/>
            <person name="Xu X."/>
            <person name="Ding Z."/>
            <person name="Liu Z."/>
            <person name="Zhang B."/>
            <person name="Yan Z."/>
            <person name="Sun J."/>
            <person name="Hu S."/>
            <person name="Hu X."/>
        </authorList>
    </citation>
    <scope>NUCLEOTIDE SEQUENCE [LARGE SCALE GENOMIC DNA]</scope>
    <source>
        <strain evidence="2 3">HLK1</strain>
    </source>
</reference>
<dbReference type="InterPro" id="IPR032710">
    <property type="entry name" value="NTF2-like_dom_sf"/>
</dbReference>
<keyword evidence="3" id="KW-1185">Reference proteome</keyword>
<evidence type="ECO:0000259" key="1">
    <source>
        <dbReference type="Pfam" id="PF12680"/>
    </source>
</evidence>